<evidence type="ECO:0000256" key="4">
    <source>
        <dbReference type="ARBA" id="ARBA00008829"/>
    </source>
</evidence>
<dbReference type="SUPFAM" id="SSF51556">
    <property type="entry name" value="Metallo-dependent hydrolases"/>
    <property type="match status" value="1"/>
</dbReference>
<evidence type="ECO:0000256" key="11">
    <source>
        <dbReference type="ARBA" id="ARBA00022833"/>
    </source>
</evidence>
<dbReference type="GO" id="GO:0000256">
    <property type="term" value="P:allantoin catabolic process"/>
    <property type="evidence" value="ECO:0007669"/>
    <property type="project" value="InterPro"/>
</dbReference>
<dbReference type="PANTHER" id="PTHR43668:SF2">
    <property type="entry name" value="ALLANTOINASE"/>
    <property type="match status" value="1"/>
</dbReference>
<dbReference type="InterPro" id="IPR017593">
    <property type="entry name" value="Allantoinase"/>
</dbReference>
<dbReference type="EMBL" id="DVMO01000052">
    <property type="protein sequence ID" value="HIU27408.1"/>
    <property type="molecule type" value="Genomic_DNA"/>
</dbReference>
<evidence type="ECO:0000256" key="7">
    <source>
        <dbReference type="ARBA" id="ARBA00011881"/>
    </source>
</evidence>
<keyword evidence="9" id="KW-0479">Metal-binding</keyword>
<dbReference type="GO" id="GO:0006145">
    <property type="term" value="P:purine nucleobase catabolic process"/>
    <property type="evidence" value="ECO:0007669"/>
    <property type="project" value="TreeGrafter"/>
</dbReference>
<comment type="function">
    <text evidence="2">Catalyzes the reversible cyclization of carbamoyl aspartate to dihydroorotate.</text>
</comment>
<dbReference type="Proteomes" id="UP000824091">
    <property type="component" value="Unassembled WGS sequence"/>
</dbReference>
<keyword evidence="11" id="KW-0862">Zinc</keyword>
<comment type="caution">
    <text evidence="13">The sequence shown here is derived from an EMBL/GenBank/DDBJ whole genome shotgun (WGS) entry which is preliminary data.</text>
</comment>
<evidence type="ECO:0000256" key="10">
    <source>
        <dbReference type="ARBA" id="ARBA00022801"/>
    </source>
</evidence>
<dbReference type="FunFam" id="3.20.20.140:FF:000174">
    <property type="entry name" value="Dihydropyrimidinase-related protein 2"/>
    <property type="match status" value="1"/>
</dbReference>
<evidence type="ECO:0000313" key="14">
    <source>
        <dbReference type="Proteomes" id="UP000824091"/>
    </source>
</evidence>
<evidence type="ECO:0000256" key="3">
    <source>
        <dbReference type="ARBA" id="ARBA00004968"/>
    </source>
</evidence>
<evidence type="ECO:0000256" key="5">
    <source>
        <dbReference type="ARBA" id="ARBA00010286"/>
    </source>
</evidence>
<evidence type="ECO:0000256" key="1">
    <source>
        <dbReference type="ARBA" id="ARBA00001947"/>
    </source>
</evidence>
<evidence type="ECO:0000313" key="13">
    <source>
        <dbReference type="EMBL" id="HIU27408.1"/>
    </source>
</evidence>
<comment type="similarity">
    <text evidence="5">Belongs to the metallo-dependent hydrolases superfamily. DHOase family. Class I DHOase subfamily.</text>
</comment>
<dbReference type="GO" id="GO:0005737">
    <property type="term" value="C:cytoplasm"/>
    <property type="evidence" value="ECO:0007669"/>
    <property type="project" value="TreeGrafter"/>
</dbReference>
<keyword evidence="10 13" id="KW-0378">Hydrolase</keyword>
<comment type="pathway">
    <text evidence="3">Nitrogen metabolism; (S)-allantoin degradation; allantoate from (S)-allantoin: step 1/1.</text>
</comment>
<comment type="similarity">
    <text evidence="4">Belongs to the metallo-dependent hydrolases superfamily. Hydantoinase/dihydropyrimidinase family.</text>
</comment>
<dbReference type="InterPro" id="IPR011059">
    <property type="entry name" value="Metal-dep_hydrolase_composite"/>
</dbReference>
<dbReference type="Gene3D" id="3.20.20.140">
    <property type="entry name" value="Metal-dependent hydrolases"/>
    <property type="match status" value="1"/>
</dbReference>
<reference evidence="13" key="1">
    <citation type="submission" date="2020-10" db="EMBL/GenBank/DDBJ databases">
        <authorList>
            <person name="Gilroy R."/>
        </authorList>
    </citation>
    <scope>NUCLEOTIDE SEQUENCE</scope>
    <source>
        <strain evidence="13">11300</strain>
    </source>
</reference>
<proteinExistence type="inferred from homology"/>
<dbReference type="GO" id="GO:0008270">
    <property type="term" value="F:zinc ion binding"/>
    <property type="evidence" value="ECO:0007669"/>
    <property type="project" value="InterPro"/>
</dbReference>
<feature type="domain" description="Amidohydrolase-related" evidence="12">
    <location>
        <begin position="55"/>
        <end position="450"/>
    </location>
</feature>
<comment type="cofactor">
    <cofactor evidence="1">
        <name>Zn(2+)</name>
        <dbReference type="ChEBI" id="CHEBI:29105"/>
    </cofactor>
</comment>
<name>A0A9D1I5A3_9FIRM</name>
<protein>
    <recommendedName>
        <fullName evidence="8">allantoinase</fullName>
        <ecNumber evidence="8">3.5.2.5</ecNumber>
    </recommendedName>
</protein>
<evidence type="ECO:0000256" key="6">
    <source>
        <dbReference type="ARBA" id="ARBA00010368"/>
    </source>
</evidence>
<dbReference type="InterPro" id="IPR002195">
    <property type="entry name" value="Dihydroorotase_CS"/>
</dbReference>
<dbReference type="PROSITE" id="PS00483">
    <property type="entry name" value="DIHYDROOROTASE_2"/>
    <property type="match status" value="1"/>
</dbReference>
<evidence type="ECO:0000256" key="2">
    <source>
        <dbReference type="ARBA" id="ARBA00002368"/>
    </source>
</evidence>
<comment type="similarity">
    <text evidence="6">Belongs to the metallo-dependent hydrolases superfamily. Allantoinase family.</text>
</comment>
<sequence>MIWDKLIKNAHMVTASGDSHGDIYIKDGRIAAITQCGKEEGLGEAAEVIDAAGMLVFPGFIDTHCHSRDGSKGAWQKEDFAHSSMAAAAGGITTILEMPNCNPAIYSVENLQDLIETITPKAYVDFGVWGLCLGDLNKDQLKPLADAGVVAFKFFWGYAIDAKTYQLIYNYEEGMKDVIPPFSTGEVYELFRNVAKTGKKIAIHAEDFGIIKTLTAEAREKGMNDYDGMLYSRPDFSETIVIDTAIRIAEATGADLHILHLAAGDGVEIIERARKKGSSVTAETCPHYLGLTRDDYAHAGTSMKGYPPVRTKYDKELLWKGLADGVISFVASDHAPHTPEEKAQDIWSAPAGMVTIETMAPVLIDGVNHGRISWNRLAEVLSEAPAKMFGLYPSKGSLEVGTDADMTIIDPDMEYVMDQTKLHSRTKLSPFDGRHMKGKPVCTIVRGKTVMKDGEIKGDPSGRFIRPER</sequence>
<dbReference type="Pfam" id="PF01979">
    <property type="entry name" value="Amidohydro_1"/>
    <property type="match status" value="1"/>
</dbReference>
<dbReference type="AlphaFoldDB" id="A0A9D1I5A3"/>
<evidence type="ECO:0000256" key="9">
    <source>
        <dbReference type="ARBA" id="ARBA00022723"/>
    </source>
</evidence>
<dbReference type="GO" id="GO:0050897">
    <property type="term" value="F:cobalt ion binding"/>
    <property type="evidence" value="ECO:0007669"/>
    <property type="project" value="InterPro"/>
</dbReference>
<dbReference type="InterPro" id="IPR032466">
    <property type="entry name" value="Metal_Hydrolase"/>
</dbReference>
<evidence type="ECO:0000256" key="8">
    <source>
        <dbReference type="ARBA" id="ARBA00012863"/>
    </source>
</evidence>
<dbReference type="NCBIfam" id="TIGR03178">
    <property type="entry name" value="allantoinase"/>
    <property type="match status" value="1"/>
</dbReference>
<dbReference type="Gene3D" id="2.30.40.10">
    <property type="entry name" value="Urease, subunit C, domain 1"/>
    <property type="match status" value="1"/>
</dbReference>
<dbReference type="GO" id="GO:0004038">
    <property type="term" value="F:allantoinase activity"/>
    <property type="evidence" value="ECO:0007669"/>
    <property type="project" value="UniProtKB-EC"/>
</dbReference>
<dbReference type="PANTHER" id="PTHR43668">
    <property type="entry name" value="ALLANTOINASE"/>
    <property type="match status" value="1"/>
</dbReference>
<accession>A0A9D1I5A3</accession>
<dbReference type="InterPro" id="IPR006680">
    <property type="entry name" value="Amidohydro-rel"/>
</dbReference>
<gene>
    <name evidence="13" type="primary">allB</name>
    <name evidence="13" type="ORF">IAD16_03360</name>
</gene>
<organism evidence="13 14">
    <name type="scientific">Candidatus Fimisoma avicola</name>
    <dbReference type="NCBI Taxonomy" id="2840826"/>
    <lineage>
        <taxon>Bacteria</taxon>
        <taxon>Bacillati</taxon>
        <taxon>Bacillota</taxon>
        <taxon>Clostridia</taxon>
        <taxon>Eubacteriales</taxon>
        <taxon>Candidatus Fimisoma</taxon>
    </lineage>
</organism>
<dbReference type="InterPro" id="IPR050138">
    <property type="entry name" value="DHOase/Allantoinase_Hydrolase"/>
</dbReference>
<comment type="subunit">
    <text evidence="7">Homotetramer.</text>
</comment>
<dbReference type="SUPFAM" id="SSF51338">
    <property type="entry name" value="Composite domain of metallo-dependent hydrolases"/>
    <property type="match status" value="1"/>
</dbReference>
<dbReference type="EC" id="3.5.2.5" evidence="8"/>
<evidence type="ECO:0000259" key="12">
    <source>
        <dbReference type="Pfam" id="PF01979"/>
    </source>
</evidence>
<reference evidence="13" key="2">
    <citation type="journal article" date="2021" name="PeerJ">
        <title>Extensive microbial diversity within the chicken gut microbiome revealed by metagenomics and culture.</title>
        <authorList>
            <person name="Gilroy R."/>
            <person name="Ravi A."/>
            <person name="Getino M."/>
            <person name="Pursley I."/>
            <person name="Horton D.L."/>
            <person name="Alikhan N.F."/>
            <person name="Baker D."/>
            <person name="Gharbi K."/>
            <person name="Hall N."/>
            <person name="Watson M."/>
            <person name="Adriaenssens E.M."/>
            <person name="Foster-Nyarko E."/>
            <person name="Jarju S."/>
            <person name="Secka A."/>
            <person name="Antonio M."/>
            <person name="Oren A."/>
            <person name="Chaudhuri R.R."/>
            <person name="La Ragione R."/>
            <person name="Hildebrand F."/>
            <person name="Pallen M.J."/>
        </authorList>
    </citation>
    <scope>NUCLEOTIDE SEQUENCE</scope>
    <source>
        <strain evidence="13">11300</strain>
    </source>
</reference>
<dbReference type="NCBIfam" id="TIGR00857">
    <property type="entry name" value="pyrC_multi"/>
    <property type="match status" value="1"/>
</dbReference>